<dbReference type="EMBL" id="GG662798">
    <property type="protein sequence ID" value="EAR90577.1"/>
    <property type="molecule type" value="Genomic_DNA"/>
</dbReference>
<feature type="region of interest" description="Disordered" evidence="1">
    <location>
        <begin position="172"/>
        <end position="195"/>
    </location>
</feature>
<name>Q22YU4_TETTS</name>
<evidence type="ECO:0000313" key="2">
    <source>
        <dbReference type="EMBL" id="EAR90577.1"/>
    </source>
</evidence>
<dbReference type="GeneID" id="7833205"/>
<dbReference type="OrthoDB" id="287691at2759"/>
<dbReference type="HOGENOM" id="CLU_788689_0_0_1"/>
<keyword evidence="3" id="KW-1185">Reference proteome</keyword>
<dbReference type="eggNOG" id="ENOG502SQEB">
    <property type="taxonomic scope" value="Eukaryota"/>
</dbReference>
<sequence length="352" mass="41662">MDSRDEGCDSLFEEPQILNALFKYSILQTEQLKFQNFRTPSVRKVFYQPDSNIVQKILNDCSHIIQNHKDLIEKLPQKKLCTLEPHEQQQRLLLQNNISNNNNNNNNSLNSSTNSLEGSIENAQSNLLKQPLVNPFQQSQNLVRQIEQLTQEFVKGRVYRCDQDADLKELESKYSENGGQSVREGNQVGSSDNLSNANNQEVLRYIQKRSRRPRADQIVKKVKEDTKNLLRNYGNAQSRFILNNMYSKRMMEKFFDNNQDKIEDFKKWVQQQKLENFEQFKNIWHVSNGEQYQEYKVLFREICFDFYENHASVYVLGSQMRSEDTRKTHIKYICRFLEGIVDPASFYYFKKN</sequence>
<feature type="region of interest" description="Disordered" evidence="1">
    <location>
        <begin position="97"/>
        <end position="116"/>
    </location>
</feature>
<protein>
    <submittedName>
        <fullName evidence="2">Uncharacterized protein</fullName>
    </submittedName>
</protein>
<dbReference type="AlphaFoldDB" id="Q22YU4"/>
<dbReference type="KEGG" id="tet:TTHERM_00122260"/>
<dbReference type="RefSeq" id="XP_001010822.1">
    <property type="nucleotide sequence ID" value="XM_001010822.2"/>
</dbReference>
<reference evidence="3" key="1">
    <citation type="journal article" date="2006" name="PLoS Biol.">
        <title>Macronuclear genome sequence of the ciliate Tetrahymena thermophila, a model eukaryote.</title>
        <authorList>
            <person name="Eisen J.A."/>
            <person name="Coyne R.S."/>
            <person name="Wu M."/>
            <person name="Wu D."/>
            <person name="Thiagarajan M."/>
            <person name="Wortman J.R."/>
            <person name="Badger J.H."/>
            <person name="Ren Q."/>
            <person name="Amedeo P."/>
            <person name="Jones K.M."/>
            <person name="Tallon L.J."/>
            <person name="Delcher A.L."/>
            <person name="Salzberg S.L."/>
            <person name="Silva J.C."/>
            <person name="Haas B.J."/>
            <person name="Majoros W.H."/>
            <person name="Farzad M."/>
            <person name="Carlton J.M."/>
            <person name="Smith R.K. Jr."/>
            <person name="Garg J."/>
            <person name="Pearlman R.E."/>
            <person name="Karrer K.M."/>
            <person name="Sun L."/>
            <person name="Manning G."/>
            <person name="Elde N.C."/>
            <person name="Turkewitz A.P."/>
            <person name="Asai D.J."/>
            <person name="Wilkes D.E."/>
            <person name="Wang Y."/>
            <person name="Cai H."/>
            <person name="Collins K."/>
            <person name="Stewart B.A."/>
            <person name="Lee S.R."/>
            <person name="Wilamowska K."/>
            <person name="Weinberg Z."/>
            <person name="Ruzzo W.L."/>
            <person name="Wloga D."/>
            <person name="Gaertig J."/>
            <person name="Frankel J."/>
            <person name="Tsao C.-C."/>
            <person name="Gorovsky M.A."/>
            <person name="Keeling P.J."/>
            <person name="Waller R.F."/>
            <person name="Patron N.J."/>
            <person name="Cherry J.M."/>
            <person name="Stover N.A."/>
            <person name="Krieger C.J."/>
            <person name="del Toro C."/>
            <person name="Ryder H.F."/>
            <person name="Williamson S.C."/>
            <person name="Barbeau R.A."/>
            <person name="Hamilton E.P."/>
            <person name="Orias E."/>
        </authorList>
    </citation>
    <scope>NUCLEOTIDE SEQUENCE [LARGE SCALE GENOMIC DNA]</scope>
    <source>
        <strain evidence="3">SB210</strain>
    </source>
</reference>
<feature type="compositionally biased region" description="Polar residues" evidence="1">
    <location>
        <begin position="175"/>
        <end position="195"/>
    </location>
</feature>
<organism evidence="2 3">
    <name type="scientific">Tetrahymena thermophila (strain SB210)</name>
    <dbReference type="NCBI Taxonomy" id="312017"/>
    <lineage>
        <taxon>Eukaryota</taxon>
        <taxon>Sar</taxon>
        <taxon>Alveolata</taxon>
        <taxon>Ciliophora</taxon>
        <taxon>Intramacronucleata</taxon>
        <taxon>Oligohymenophorea</taxon>
        <taxon>Hymenostomatida</taxon>
        <taxon>Tetrahymenina</taxon>
        <taxon>Tetrahymenidae</taxon>
        <taxon>Tetrahymena</taxon>
    </lineage>
</organism>
<gene>
    <name evidence="2" type="ORF">TTHERM_00122260</name>
</gene>
<evidence type="ECO:0000313" key="3">
    <source>
        <dbReference type="Proteomes" id="UP000009168"/>
    </source>
</evidence>
<dbReference type="InParanoid" id="Q22YU4"/>
<accession>Q22YU4</accession>
<evidence type="ECO:0000256" key="1">
    <source>
        <dbReference type="SAM" id="MobiDB-lite"/>
    </source>
</evidence>
<dbReference type="Proteomes" id="UP000009168">
    <property type="component" value="Unassembled WGS sequence"/>
</dbReference>
<dbReference type="STRING" id="312017.Q22YU4"/>
<proteinExistence type="predicted"/>